<evidence type="ECO:0000256" key="2">
    <source>
        <dbReference type="ARBA" id="ARBA00022485"/>
    </source>
</evidence>
<gene>
    <name evidence="10" type="ORF">H8E23_15155</name>
</gene>
<dbReference type="PANTHER" id="PTHR43742">
    <property type="entry name" value="TRIMETHYLAMINE-N-OXIDE REDUCTASE"/>
    <property type="match status" value="1"/>
</dbReference>
<protein>
    <submittedName>
        <fullName evidence="10">Molybdopterin-dependent oxidoreductase</fullName>
    </submittedName>
</protein>
<proteinExistence type="inferred from homology"/>
<evidence type="ECO:0000256" key="1">
    <source>
        <dbReference type="ARBA" id="ARBA00010312"/>
    </source>
</evidence>
<dbReference type="GO" id="GO:0016491">
    <property type="term" value="F:oxidoreductase activity"/>
    <property type="evidence" value="ECO:0007669"/>
    <property type="project" value="UniProtKB-KW"/>
</dbReference>
<dbReference type="AlphaFoldDB" id="A0A8J6TNQ4"/>
<name>A0A8J6TNQ4_9BACT</name>
<dbReference type="EMBL" id="JACNJH010000213">
    <property type="protein sequence ID" value="MBC8362721.1"/>
    <property type="molecule type" value="Genomic_DNA"/>
</dbReference>
<keyword evidence="2" id="KW-0004">4Fe-4S</keyword>
<dbReference type="SUPFAM" id="SSF53706">
    <property type="entry name" value="Formate dehydrogenase/DMSO reductase, domains 1-3"/>
    <property type="match status" value="1"/>
</dbReference>
<dbReference type="Gene3D" id="2.20.25.90">
    <property type="entry name" value="ADC-like domains"/>
    <property type="match status" value="1"/>
</dbReference>
<keyword evidence="3" id="KW-0500">Molybdenum</keyword>
<dbReference type="InterPro" id="IPR006657">
    <property type="entry name" value="MoPterin_dinucl-bd_dom"/>
</dbReference>
<keyword evidence="8" id="KW-0411">Iron-sulfur</keyword>
<accession>A0A8J6TNQ4</accession>
<dbReference type="InterPro" id="IPR050612">
    <property type="entry name" value="Prok_Mopterin_Oxidored"/>
</dbReference>
<evidence type="ECO:0000256" key="5">
    <source>
        <dbReference type="ARBA" id="ARBA00022729"/>
    </source>
</evidence>
<dbReference type="Pfam" id="PF00384">
    <property type="entry name" value="Molybdopterin"/>
    <property type="match status" value="1"/>
</dbReference>
<dbReference type="GO" id="GO:0051539">
    <property type="term" value="F:4 iron, 4 sulfur cluster binding"/>
    <property type="evidence" value="ECO:0007669"/>
    <property type="project" value="UniProtKB-KW"/>
</dbReference>
<sequence length="696" mass="78724">MSDSNTKRVFSVCATCSVRCPIEVEVENGAIKHIWGNPYLMGGRNLCPRGTAQKATQTDTERVQYPMIRDGERGSGRWRKASWDEALDYVANKLKKVTDTYGGESVVLGDRGGPFNDLHKAFIKALGSPNYFNQHATCSNSVHNAHNGMAGQRRNTVTYDWKHCKYTILYSRNILESIGTKEAKDFIDALERGMKFTYTDVRWTYTAAKADRFFILRPGTEYALNLALINVIVKEKLYDAEFVNDWVLGMKALVAFVAPYTPEWAEKETGVSAKEIITMAHELADAKPSVILHQGWMTARSADDYYFRRSIYILYGLLGAYEAPGGLLFNKNETHCGFKPLRKFVNLPPKVEKKRFDGIGWKYKHLSPDYGLGQMLPYAILNEDPYPVKAFICYRFDPLSSFPDPEAFKAALMKLDLLVSVDINYSHIGWISDVILPEAMYLERTDPVIVKGGPKPALWIRNQAVEPKYDSKPKWWIIKQLAERLGIGQYFPYDTIEELIAWQLEDMGFKLADFDEKGYVELTPKQILFDRKTAMDFKTPSKKLEFVSSILEENGISSFPPYISPKSPPEGRYTLITGKIAVHTQGTTLNNIYLNEIQSENRLWMNTGEAKKLGIEDGDLVEVSCDGVSEKVRAAVTDYIHPEVVYTLHGYGCEIPLQTRAYKKGMRDNIFMKGLLKVAVGGNCPTADCVVTVRKV</sequence>
<dbReference type="SMART" id="SM00926">
    <property type="entry name" value="Molybdop_Fe4S4"/>
    <property type="match status" value="1"/>
</dbReference>
<dbReference type="PROSITE" id="PS51669">
    <property type="entry name" value="4FE4S_MOW_BIS_MGD"/>
    <property type="match status" value="1"/>
</dbReference>
<keyword evidence="4" id="KW-0479">Metal-binding</keyword>
<dbReference type="InterPro" id="IPR006963">
    <property type="entry name" value="Mopterin_OxRdtase_4Fe-4S_dom"/>
</dbReference>
<dbReference type="SUPFAM" id="SSF50692">
    <property type="entry name" value="ADC-like"/>
    <property type="match status" value="1"/>
</dbReference>
<feature type="domain" description="4Fe-4S Mo/W bis-MGD-type" evidence="9">
    <location>
        <begin position="6"/>
        <end position="61"/>
    </location>
</feature>
<evidence type="ECO:0000256" key="3">
    <source>
        <dbReference type="ARBA" id="ARBA00022505"/>
    </source>
</evidence>
<dbReference type="Proteomes" id="UP000603434">
    <property type="component" value="Unassembled WGS sequence"/>
</dbReference>
<evidence type="ECO:0000256" key="7">
    <source>
        <dbReference type="ARBA" id="ARBA00023004"/>
    </source>
</evidence>
<dbReference type="GO" id="GO:0043546">
    <property type="term" value="F:molybdopterin cofactor binding"/>
    <property type="evidence" value="ECO:0007669"/>
    <property type="project" value="InterPro"/>
</dbReference>
<reference evidence="10 11" key="1">
    <citation type="submission" date="2020-08" db="EMBL/GenBank/DDBJ databases">
        <title>Bridging the membrane lipid divide: bacteria of the FCB group superphylum have the potential to synthesize archaeal ether lipids.</title>
        <authorList>
            <person name="Villanueva L."/>
            <person name="Von Meijenfeldt F.A.B."/>
            <person name="Westbye A.B."/>
            <person name="Yadav S."/>
            <person name="Hopmans E.C."/>
            <person name="Dutilh B.E."/>
            <person name="Sinninghe Damste J.S."/>
        </authorList>
    </citation>
    <scope>NUCLEOTIDE SEQUENCE [LARGE SCALE GENOMIC DNA]</scope>
    <source>
        <strain evidence="10">NIOZ-UU30</strain>
    </source>
</reference>
<dbReference type="InterPro" id="IPR027467">
    <property type="entry name" value="MopterinOxRdtase_cofactor_BS"/>
</dbReference>
<dbReference type="Gene3D" id="2.40.40.20">
    <property type="match status" value="1"/>
</dbReference>
<dbReference type="GO" id="GO:0046872">
    <property type="term" value="F:metal ion binding"/>
    <property type="evidence" value="ECO:0007669"/>
    <property type="project" value="UniProtKB-KW"/>
</dbReference>
<dbReference type="Pfam" id="PF01568">
    <property type="entry name" value="Molydop_binding"/>
    <property type="match status" value="1"/>
</dbReference>
<evidence type="ECO:0000313" key="11">
    <source>
        <dbReference type="Proteomes" id="UP000603434"/>
    </source>
</evidence>
<evidence type="ECO:0000313" key="10">
    <source>
        <dbReference type="EMBL" id="MBC8362721.1"/>
    </source>
</evidence>
<organism evidence="10 11">
    <name type="scientific">Candidatus Desulfatibia profunda</name>
    <dbReference type="NCBI Taxonomy" id="2841695"/>
    <lineage>
        <taxon>Bacteria</taxon>
        <taxon>Pseudomonadati</taxon>
        <taxon>Thermodesulfobacteriota</taxon>
        <taxon>Desulfobacteria</taxon>
        <taxon>Desulfobacterales</taxon>
        <taxon>Desulfobacterales incertae sedis</taxon>
        <taxon>Candidatus Desulfatibia</taxon>
    </lineage>
</organism>
<dbReference type="PANTHER" id="PTHR43742:SF9">
    <property type="entry name" value="TETRATHIONATE REDUCTASE SUBUNIT A"/>
    <property type="match status" value="1"/>
</dbReference>
<keyword evidence="7" id="KW-0408">Iron</keyword>
<dbReference type="InterPro" id="IPR009010">
    <property type="entry name" value="Asp_de-COase-like_dom_sf"/>
</dbReference>
<evidence type="ECO:0000259" key="9">
    <source>
        <dbReference type="PROSITE" id="PS51669"/>
    </source>
</evidence>
<keyword evidence="5" id="KW-0732">Signal</keyword>
<dbReference type="InterPro" id="IPR006656">
    <property type="entry name" value="Mopterin_OxRdtase"/>
</dbReference>
<evidence type="ECO:0000256" key="8">
    <source>
        <dbReference type="ARBA" id="ARBA00023014"/>
    </source>
</evidence>
<evidence type="ECO:0000256" key="4">
    <source>
        <dbReference type="ARBA" id="ARBA00022723"/>
    </source>
</evidence>
<dbReference type="PROSITE" id="PS00551">
    <property type="entry name" value="MOLYBDOPTERIN_PROK_1"/>
    <property type="match status" value="1"/>
</dbReference>
<dbReference type="Gene3D" id="3.40.228.10">
    <property type="entry name" value="Dimethylsulfoxide Reductase, domain 2"/>
    <property type="match status" value="1"/>
</dbReference>
<dbReference type="Pfam" id="PF04879">
    <property type="entry name" value="Molybdop_Fe4S4"/>
    <property type="match status" value="1"/>
</dbReference>
<dbReference type="Gene3D" id="3.40.50.740">
    <property type="match status" value="1"/>
</dbReference>
<evidence type="ECO:0000256" key="6">
    <source>
        <dbReference type="ARBA" id="ARBA00023002"/>
    </source>
</evidence>
<comment type="caution">
    <text evidence="10">The sequence shown here is derived from an EMBL/GenBank/DDBJ whole genome shotgun (WGS) entry which is preliminary data.</text>
</comment>
<comment type="similarity">
    <text evidence="1">Belongs to the prokaryotic molybdopterin-containing oxidoreductase family.</text>
</comment>
<keyword evidence="6" id="KW-0560">Oxidoreductase</keyword>